<protein>
    <submittedName>
        <fullName evidence="2">Uncharacterized protein</fullName>
    </submittedName>
</protein>
<feature type="compositionally biased region" description="Basic and acidic residues" evidence="1">
    <location>
        <begin position="130"/>
        <end position="142"/>
    </location>
</feature>
<dbReference type="EMBL" id="CP012109">
    <property type="protein sequence ID" value="AKQ63751.1"/>
    <property type="molecule type" value="Genomic_DNA"/>
</dbReference>
<gene>
    <name evidence="2" type="ORF">A176_000663</name>
</gene>
<name>A0A0H4WK61_9BACT</name>
<feature type="region of interest" description="Disordered" evidence="1">
    <location>
        <begin position="1"/>
        <end position="37"/>
    </location>
</feature>
<sequence length="142" mass="15848">MGPRTTRKHPPRSCHRDSLRGAFSQSQARPRETRETHQSRIWLEATAVAVRRAIALRAAHVRRRLTSAIDAGRPTQPFLPRVGEVGADRVTRARARAPLTGQPLLRAPELLDGVGLVATARGEPQHTQTRHNEKSQHENLQT</sequence>
<evidence type="ECO:0000313" key="2">
    <source>
        <dbReference type="EMBL" id="AKQ63751.1"/>
    </source>
</evidence>
<reference evidence="2 3" key="1">
    <citation type="journal article" date="2016" name="PLoS ONE">
        <title>Complete Genome Sequence and Comparative Genomics of a Novel Myxobacterium Myxococcus hansupus.</title>
        <authorList>
            <person name="Sharma G."/>
            <person name="Narwani T."/>
            <person name="Subramanian S."/>
        </authorList>
    </citation>
    <scope>NUCLEOTIDE SEQUENCE [LARGE SCALE GENOMIC DNA]</scope>
    <source>
        <strain evidence="3">mixupus</strain>
    </source>
</reference>
<dbReference type="PATRIC" id="fig|1297742.4.peg.675"/>
<keyword evidence="3" id="KW-1185">Reference proteome</keyword>
<proteinExistence type="predicted"/>
<evidence type="ECO:0000313" key="3">
    <source>
        <dbReference type="Proteomes" id="UP000009026"/>
    </source>
</evidence>
<dbReference type="Proteomes" id="UP000009026">
    <property type="component" value="Chromosome"/>
</dbReference>
<feature type="region of interest" description="Disordered" evidence="1">
    <location>
        <begin position="121"/>
        <end position="142"/>
    </location>
</feature>
<dbReference type="AlphaFoldDB" id="A0A0H4WK61"/>
<dbReference type="KEGG" id="mym:A176_000663"/>
<evidence type="ECO:0000256" key="1">
    <source>
        <dbReference type="SAM" id="MobiDB-lite"/>
    </source>
</evidence>
<feature type="compositionally biased region" description="Basic residues" evidence="1">
    <location>
        <begin position="1"/>
        <end position="13"/>
    </location>
</feature>
<accession>A0A0H4WK61</accession>
<organism evidence="2 3">
    <name type="scientific">Pseudomyxococcus hansupus</name>
    <dbReference type="NCBI Taxonomy" id="1297742"/>
    <lineage>
        <taxon>Bacteria</taxon>
        <taxon>Pseudomonadati</taxon>
        <taxon>Myxococcota</taxon>
        <taxon>Myxococcia</taxon>
        <taxon>Myxococcales</taxon>
        <taxon>Cystobacterineae</taxon>
        <taxon>Myxococcaceae</taxon>
        <taxon>Pseudomyxococcus</taxon>
    </lineage>
</organism>